<keyword evidence="2" id="KW-1185">Reference proteome</keyword>
<name>A0A1G6NM38_9GAMM</name>
<evidence type="ECO:0000313" key="1">
    <source>
        <dbReference type="EMBL" id="SDC68799.1"/>
    </source>
</evidence>
<gene>
    <name evidence="1" type="ORF">SAMN05421749_11038</name>
</gene>
<reference evidence="2" key="1">
    <citation type="submission" date="2016-09" db="EMBL/GenBank/DDBJ databases">
        <authorList>
            <person name="Varghese N."/>
            <person name="Submissions S."/>
        </authorList>
    </citation>
    <scope>NUCLEOTIDE SEQUENCE [LARGE SCALE GENOMIC DNA]</scope>
    <source>
        <strain evidence="2">ANC 3699</strain>
    </source>
</reference>
<accession>A0A1G6NM38</accession>
<dbReference type="Proteomes" id="UP000242317">
    <property type="component" value="Unassembled WGS sequence"/>
</dbReference>
<organism evidence="1 2">
    <name type="scientific">Acinetobacter marinus</name>
    <dbReference type="NCBI Taxonomy" id="281375"/>
    <lineage>
        <taxon>Bacteria</taxon>
        <taxon>Pseudomonadati</taxon>
        <taxon>Pseudomonadota</taxon>
        <taxon>Gammaproteobacteria</taxon>
        <taxon>Moraxellales</taxon>
        <taxon>Moraxellaceae</taxon>
        <taxon>Acinetobacter</taxon>
    </lineage>
</organism>
<sequence length="88" mass="10042">MINIAPTHAYPAIALSIAQYGIDSALINTSITKFHKSNILMWSMNMSQIQQRFQQMSRQLLACMAQLLTARANFYRSHYYGANDQAQK</sequence>
<protein>
    <submittedName>
        <fullName evidence="1">Uncharacterized protein</fullName>
    </submittedName>
</protein>
<proteinExistence type="predicted"/>
<dbReference type="EMBL" id="FMYK01000010">
    <property type="protein sequence ID" value="SDC68799.1"/>
    <property type="molecule type" value="Genomic_DNA"/>
</dbReference>
<dbReference type="AlphaFoldDB" id="A0A1G6NM38"/>
<evidence type="ECO:0000313" key="2">
    <source>
        <dbReference type="Proteomes" id="UP000242317"/>
    </source>
</evidence>